<keyword evidence="2" id="KW-1185">Reference proteome</keyword>
<dbReference type="VEuPathDB" id="FungiDB:ASPCADRAFT_208627"/>
<protein>
    <submittedName>
        <fullName evidence="1">Uncharacterized protein</fullName>
    </submittedName>
</protein>
<evidence type="ECO:0000313" key="1">
    <source>
        <dbReference type="EMBL" id="OOF95003.1"/>
    </source>
</evidence>
<dbReference type="STRING" id="602072.A0A1R3RKK2"/>
<reference evidence="2" key="1">
    <citation type="journal article" date="2017" name="Genome Biol.">
        <title>Comparative genomics reveals high biological diversity and specific adaptations in the industrially and medically important fungal genus Aspergillus.</title>
        <authorList>
            <person name="de Vries R.P."/>
            <person name="Riley R."/>
            <person name="Wiebenga A."/>
            <person name="Aguilar-Osorio G."/>
            <person name="Amillis S."/>
            <person name="Uchima C.A."/>
            <person name="Anderluh G."/>
            <person name="Asadollahi M."/>
            <person name="Askin M."/>
            <person name="Barry K."/>
            <person name="Battaglia E."/>
            <person name="Bayram O."/>
            <person name="Benocci T."/>
            <person name="Braus-Stromeyer S.A."/>
            <person name="Caldana C."/>
            <person name="Canovas D."/>
            <person name="Cerqueira G.C."/>
            <person name="Chen F."/>
            <person name="Chen W."/>
            <person name="Choi C."/>
            <person name="Clum A."/>
            <person name="Dos Santos R.A."/>
            <person name="Damasio A.R."/>
            <person name="Diallinas G."/>
            <person name="Emri T."/>
            <person name="Fekete E."/>
            <person name="Flipphi M."/>
            <person name="Freyberg S."/>
            <person name="Gallo A."/>
            <person name="Gournas C."/>
            <person name="Habgood R."/>
            <person name="Hainaut M."/>
            <person name="Harispe M.L."/>
            <person name="Henrissat B."/>
            <person name="Hilden K.S."/>
            <person name="Hope R."/>
            <person name="Hossain A."/>
            <person name="Karabika E."/>
            <person name="Karaffa L."/>
            <person name="Karanyi Z."/>
            <person name="Krasevec N."/>
            <person name="Kuo A."/>
            <person name="Kusch H."/>
            <person name="LaButti K."/>
            <person name="Lagendijk E.L."/>
            <person name="Lapidus A."/>
            <person name="Levasseur A."/>
            <person name="Lindquist E."/>
            <person name="Lipzen A."/>
            <person name="Logrieco A.F."/>
            <person name="MacCabe A."/>
            <person name="Maekelae M.R."/>
            <person name="Malavazi I."/>
            <person name="Melin P."/>
            <person name="Meyer V."/>
            <person name="Mielnichuk N."/>
            <person name="Miskei M."/>
            <person name="Molnar A.P."/>
            <person name="Mule G."/>
            <person name="Ngan C.Y."/>
            <person name="Orejas M."/>
            <person name="Orosz E."/>
            <person name="Ouedraogo J.P."/>
            <person name="Overkamp K.M."/>
            <person name="Park H.-S."/>
            <person name="Perrone G."/>
            <person name="Piumi F."/>
            <person name="Punt P.J."/>
            <person name="Ram A.F."/>
            <person name="Ramon A."/>
            <person name="Rauscher S."/>
            <person name="Record E."/>
            <person name="Riano-Pachon D.M."/>
            <person name="Robert V."/>
            <person name="Roehrig J."/>
            <person name="Ruller R."/>
            <person name="Salamov A."/>
            <person name="Salih N.S."/>
            <person name="Samson R.A."/>
            <person name="Sandor E."/>
            <person name="Sanguinetti M."/>
            <person name="Schuetze T."/>
            <person name="Sepcic K."/>
            <person name="Shelest E."/>
            <person name="Sherlock G."/>
            <person name="Sophianopoulou V."/>
            <person name="Squina F.M."/>
            <person name="Sun H."/>
            <person name="Susca A."/>
            <person name="Todd R.B."/>
            <person name="Tsang A."/>
            <person name="Unkles S.E."/>
            <person name="van de Wiele N."/>
            <person name="van Rossen-Uffink D."/>
            <person name="Oliveira J.V."/>
            <person name="Vesth T.C."/>
            <person name="Visser J."/>
            <person name="Yu J.-H."/>
            <person name="Zhou M."/>
            <person name="Andersen M.R."/>
            <person name="Archer D.B."/>
            <person name="Baker S.E."/>
            <person name="Benoit I."/>
            <person name="Brakhage A.A."/>
            <person name="Braus G.H."/>
            <person name="Fischer R."/>
            <person name="Frisvad J.C."/>
            <person name="Goldman G.H."/>
            <person name="Houbraken J."/>
            <person name="Oakley B."/>
            <person name="Pocsi I."/>
            <person name="Scazzocchio C."/>
            <person name="Seiboth B."/>
            <person name="vanKuyk P.A."/>
            <person name="Wortman J."/>
            <person name="Dyer P.S."/>
            <person name="Grigoriev I.V."/>
        </authorList>
    </citation>
    <scope>NUCLEOTIDE SEQUENCE [LARGE SCALE GENOMIC DNA]</scope>
    <source>
        <strain evidence="2">ITEM 5010</strain>
    </source>
</reference>
<gene>
    <name evidence="1" type="ORF">ASPCADRAFT_208627</name>
</gene>
<dbReference type="EMBL" id="KV907501">
    <property type="protein sequence ID" value="OOF95003.1"/>
    <property type="molecule type" value="Genomic_DNA"/>
</dbReference>
<organism evidence="1 2">
    <name type="scientific">Aspergillus carbonarius (strain ITEM 5010)</name>
    <dbReference type="NCBI Taxonomy" id="602072"/>
    <lineage>
        <taxon>Eukaryota</taxon>
        <taxon>Fungi</taxon>
        <taxon>Dikarya</taxon>
        <taxon>Ascomycota</taxon>
        <taxon>Pezizomycotina</taxon>
        <taxon>Eurotiomycetes</taxon>
        <taxon>Eurotiomycetidae</taxon>
        <taxon>Eurotiales</taxon>
        <taxon>Aspergillaceae</taxon>
        <taxon>Aspergillus</taxon>
        <taxon>Aspergillus subgen. Circumdati</taxon>
    </lineage>
</organism>
<proteinExistence type="predicted"/>
<sequence>MNLKALPSGQTTLRRADFLAALVALVPPEIVRFGKRLSRLAETSEGVREATVSTMYIGKGAYAISYPIMRAKKVNFTLYILSETWDDEA</sequence>
<dbReference type="AlphaFoldDB" id="A0A1R3RKK2"/>
<dbReference type="Proteomes" id="UP000188318">
    <property type="component" value="Unassembled WGS sequence"/>
</dbReference>
<evidence type="ECO:0000313" key="2">
    <source>
        <dbReference type="Proteomes" id="UP000188318"/>
    </source>
</evidence>
<name>A0A1R3RKK2_ASPC5</name>
<accession>A0A1R3RKK2</accession>